<keyword evidence="1" id="KW-0596">Phosphopantetheine</keyword>
<dbReference type="GO" id="GO:0072330">
    <property type="term" value="P:monocarboxylic acid biosynthetic process"/>
    <property type="evidence" value="ECO:0007669"/>
    <property type="project" value="UniProtKB-ARBA"/>
</dbReference>
<dbReference type="InterPro" id="IPR001031">
    <property type="entry name" value="Thioesterase"/>
</dbReference>
<dbReference type="EMBL" id="BLVP01000003">
    <property type="protein sequence ID" value="GFM36215.1"/>
    <property type="molecule type" value="Genomic_DNA"/>
</dbReference>
<comment type="caution">
    <text evidence="4">The sequence shown here is derived from an EMBL/GenBank/DDBJ whole genome shotgun (WGS) entry which is preliminary data.</text>
</comment>
<keyword evidence="5" id="KW-1185">Reference proteome</keyword>
<evidence type="ECO:0000313" key="4">
    <source>
        <dbReference type="EMBL" id="GFM36215.1"/>
    </source>
</evidence>
<dbReference type="Gene3D" id="3.40.50.1820">
    <property type="entry name" value="alpha/beta hydrolase"/>
    <property type="match status" value="1"/>
</dbReference>
<dbReference type="SUPFAM" id="SSF53335">
    <property type="entry name" value="S-adenosyl-L-methionine-dependent methyltransferases"/>
    <property type="match status" value="1"/>
</dbReference>
<evidence type="ECO:0000256" key="2">
    <source>
        <dbReference type="ARBA" id="ARBA00022553"/>
    </source>
</evidence>
<dbReference type="Gene3D" id="3.40.50.150">
    <property type="entry name" value="Vaccinia Virus protein VP39"/>
    <property type="match status" value="1"/>
</dbReference>
<dbReference type="InterPro" id="IPR025110">
    <property type="entry name" value="AMP-bd_C"/>
</dbReference>
<dbReference type="GO" id="GO:0031177">
    <property type="term" value="F:phosphopantetheine binding"/>
    <property type="evidence" value="ECO:0007669"/>
    <property type="project" value="InterPro"/>
</dbReference>
<dbReference type="PROSITE" id="PS00455">
    <property type="entry name" value="AMP_BINDING"/>
    <property type="match status" value="1"/>
</dbReference>
<dbReference type="PANTHER" id="PTHR45527:SF1">
    <property type="entry name" value="FATTY ACID SYNTHASE"/>
    <property type="match status" value="1"/>
</dbReference>
<dbReference type="GO" id="GO:0008757">
    <property type="term" value="F:S-adenosylmethionine-dependent methyltransferase activity"/>
    <property type="evidence" value="ECO:0007669"/>
    <property type="project" value="InterPro"/>
</dbReference>
<sequence length="1138" mass="124279">MKLSDLRLDLPAHRREQNGEAARDGATLEEMIRAVVERYPDRAALADEAASLRFSELDGLSAAVARFIVHMDYGSEAAVGVLCRRGALFLAAAFGVLRAGAVYVPVEREQPLARQEAMLRPARLIITDSHCLREAEYLRYRLPGIAHVLCIDVPEVSQCVEKGTELASTAFWEHVAQAGSDGAWKSVFDAAPLGGEVLHALADNVLGKSGIAGMRQKRVLDIGSGSGVVARTLMGASDCYTAVELARNELDRIGLWKADVPVRTHQMDALDISFLEGEEFDLIALHGVVENFPGYAYLRRVLDAAVQMLSDEGVLFVGSVWDMDRRDALRDALKAHALASGSNSGLLRLDAAAELFVPGRFFAEWAAESPVPVEIAITGIDVGNAELAEYRYDVVIRKNPAVVQAAGRCRFGTEYMYSLAAAELPVCAPEQAAYIVYTSGSTGVPKGVVVEHRHLLHILRALREFAQGCGKVALVAPLSFDASVQQLAVSIFCGNTLYVMSDAERKSPELFHACLVRNGIDLCDMTPAFFNVLVEYLFERKLALPVRRILLAGEILRPDTIRKFYGIAGNEGVVLFNVYGPTECTVDSSAFRIDFSNYRAFSSYPIGRALQGVDITIRDRDGRVLPDSVTGEIWISGAGVCRGYLPGSGGDGAFVTAGDERCYRTGDNGFMKDGLLFYVGREDQQVKIRGNRVEVGEVENAVAGFPGVRQVAVVAGAFRSGGEKSLAAYVVGEVDTAALRSYLEVQLPSYCVPEYYVPMVELPFSMNRKVDRKGLPSPVGRHVATGGRRPEGEVEEKLAGMWKRLLGVDVADAEVSFFNLGGHSILAIRLIAMIEKEMGVHLTVNELFAHPTIAQLAGLFRGKAQANDSPVIRLCHKEGGKNLFLFHPVGGSVFCYSGLASLLGHEYTVYAVEAAGFRPERTALNTELHRVEDLAAYYLEEILKVETRDIVFGGWSFGGLLAYEAACLYERMGYGAGPVLILDTVADSSQSRKIAAKDDVELLKTLLQESFGFDEQVLRSLPREGKLAYLVECGEREGLLPAGFSAVQMDNLLQTYRINTIAVARYTSPTPTDKRILLVRALDFSGNAQIVPDDDYQGWSRFLRKENIDLRWTEGTHETMLAPGLVDGVAKHILEYLG</sequence>
<dbReference type="Pfam" id="PF08241">
    <property type="entry name" value="Methyltransf_11"/>
    <property type="match status" value="1"/>
</dbReference>
<dbReference type="GO" id="GO:0043041">
    <property type="term" value="P:amino acid activation for nonribosomal peptide biosynthetic process"/>
    <property type="evidence" value="ECO:0007669"/>
    <property type="project" value="TreeGrafter"/>
</dbReference>
<keyword evidence="2" id="KW-0597">Phosphoprotein</keyword>
<dbReference type="GO" id="GO:0044550">
    <property type="term" value="P:secondary metabolite biosynthetic process"/>
    <property type="evidence" value="ECO:0007669"/>
    <property type="project" value="TreeGrafter"/>
</dbReference>
<dbReference type="Gene3D" id="3.40.50.12780">
    <property type="entry name" value="N-terminal domain of ligase-like"/>
    <property type="match status" value="2"/>
</dbReference>
<feature type="domain" description="Carrier" evidence="3">
    <location>
        <begin position="789"/>
        <end position="864"/>
    </location>
</feature>
<dbReference type="AlphaFoldDB" id="A0A7J0BSU6"/>
<evidence type="ECO:0000313" key="5">
    <source>
        <dbReference type="Proteomes" id="UP000503820"/>
    </source>
</evidence>
<dbReference type="Pfam" id="PF00501">
    <property type="entry name" value="AMP-binding"/>
    <property type="match status" value="2"/>
</dbReference>
<dbReference type="Pfam" id="PF00975">
    <property type="entry name" value="Thioesterase"/>
    <property type="match status" value="1"/>
</dbReference>
<dbReference type="InterPro" id="IPR036736">
    <property type="entry name" value="ACP-like_sf"/>
</dbReference>
<dbReference type="InterPro" id="IPR020845">
    <property type="entry name" value="AMP-binding_CS"/>
</dbReference>
<dbReference type="Gene3D" id="1.10.1200.10">
    <property type="entry name" value="ACP-like"/>
    <property type="match status" value="1"/>
</dbReference>
<dbReference type="InterPro" id="IPR029063">
    <property type="entry name" value="SAM-dependent_MTases_sf"/>
</dbReference>
<dbReference type="RefSeq" id="WP_174408907.1">
    <property type="nucleotide sequence ID" value="NZ_BLVP01000003.1"/>
</dbReference>
<evidence type="ECO:0000259" key="3">
    <source>
        <dbReference type="PROSITE" id="PS50075"/>
    </source>
</evidence>
<dbReference type="InterPro" id="IPR020806">
    <property type="entry name" value="PKS_PP-bd"/>
</dbReference>
<name>A0A7J0BSU6_9BACT</name>
<dbReference type="InterPro" id="IPR000873">
    <property type="entry name" value="AMP-dep_synth/lig_dom"/>
</dbReference>
<dbReference type="InterPro" id="IPR020802">
    <property type="entry name" value="TesA-like"/>
</dbReference>
<dbReference type="Gene3D" id="3.30.300.30">
    <property type="match status" value="1"/>
</dbReference>
<dbReference type="PROSITE" id="PS50075">
    <property type="entry name" value="CARRIER"/>
    <property type="match status" value="1"/>
</dbReference>
<evidence type="ECO:0000256" key="1">
    <source>
        <dbReference type="ARBA" id="ARBA00022450"/>
    </source>
</evidence>
<organism evidence="4 5">
    <name type="scientific">Desulfovibrio psychrotolerans</name>
    <dbReference type="NCBI Taxonomy" id="415242"/>
    <lineage>
        <taxon>Bacteria</taxon>
        <taxon>Pseudomonadati</taxon>
        <taxon>Thermodesulfobacteriota</taxon>
        <taxon>Desulfovibrionia</taxon>
        <taxon>Desulfovibrionales</taxon>
        <taxon>Desulfovibrionaceae</taxon>
        <taxon>Desulfovibrio</taxon>
    </lineage>
</organism>
<dbReference type="FunFam" id="1.10.1200.10:FF:000016">
    <property type="entry name" value="Non-ribosomal peptide synthase"/>
    <property type="match status" value="1"/>
</dbReference>
<proteinExistence type="predicted"/>
<dbReference type="InterPro" id="IPR013216">
    <property type="entry name" value="Methyltransf_11"/>
</dbReference>
<dbReference type="InterPro" id="IPR042099">
    <property type="entry name" value="ANL_N_sf"/>
</dbReference>
<dbReference type="InterPro" id="IPR045851">
    <property type="entry name" value="AMP-bd_C_sf"/>
</dbReference>
<dbReference type="SMART" id="SM00823">
    <property type="entry name" value="PKS_PP"/>
    <property type="match status" value="1"/>
</dbReference>
<dbReference type="Pfam" id="PF00550">
    <property type="entry name" value="PP-binding"/>
    <property type="match status" value="1"/>
</dbReference>
<reference evidence="4 5" key="1">
    <citation type="submission" date="2020-05" db="EMBL/GenBank/DDBJ databases">
        <title>Draft genome sequence of Desulfovibrio psychrotolerans JS1T.</title>
        <authorList>
            <person name="Ueno A."/>
            <person name="Tamazawa S."/>
            <person name="Tamamura S."/>
            <person name="Murakami T."/>
            <person name="Kiyama T."/>
            <person name="Inomata H."/>
            <person name="Amano Y."/>
            <person name="Miyakawa K."/>
            <person name="Tamaki H."/>
            <person name="Naganuma T."/>
            <person name="Kaneko K."/>
        </authorList>
    </citation>
    <scope>NUCLEOTIDE SEQUENCE [LARGE SCALE GENOMIC DNA]</scope>
    <source>
        <strain evidence="4 5">JS1</strain>
    </source>
</reference>
<protein>
    <recommendedName>
        <fullName evidence="3">Carrier domain-containing protein</fullName>
    </recommendedName>
</protein>
<dbReference type="GO" id="GO:0005737">
    <property type="term" value="C:cytoplasm"/>
    <property type="evidence" value="ECO:0007669"/>
    <property type="project" value="TreeGrafter"/>
</dbReference>
<dbReference type="InterPro" id="IPR009081">
    <property type="entry name" value="PP-bd_ACP"/>
</dbReference>
<dbReference type="SUPFAM" id="SSF56801">
    <property type="entry name" value="Acetyl-CoA synthetase-like"/>
    <property type="match status" value="1"/>
</dbReference>
<dbReference type="SUPFAM" id="SSF53474">
    <property type="entry name" value="alpha/beta-Hydrolases"/>
    <property type="match status" value="1"/>
</dbReference>
<accession>A0A7J0BSU6</accession>
<dbReference type="InterPro" id="IPR029058">
    <property type="entry name" value="AB_hydrolase_fold"/>
</dbReference>
<gene>
    <name evidence="4" type="ORF">DSM19430T_08990</name>
</gene>
<dbReference type="PANTHER" id="PTHR45527">
    <property type="entry name" value="NONRIBOSOMAL PEPTIDE SYNTHETASE"/>
    <property type="match status" value="1"/>
</dbReference>
<dbReference type="SMART" id="SM00824">
    <property type="entry name" value="PKS_TE"/>
    <property type="match status" value="1"/>
</dbReference>
<dbReference type="Proteomes" id="UP000503820">
    <property type="component" value="Unassembled WGS sequence"/>
</dbReference>
<dbReference type="SUPFAM" id="SSF47336">
    <property type="entry name" value="ACP-like"/>
    <property type="match status" value="1"/>
</dbReference>
<dbReference type="CDD" id="cd02440">
    <property type="entry name" value="AdoMet_MTases"/>
    <property type="match status" value="1"/>
</dbReference>
<dbReference type="Pfam" id="PF13193">
    <property type="entry name" value="AMP-binding_C"/>
    <property type="match status" value="1"/>
</dbReference>